<dbReference type="Proteomes" id="UP000230407">
    <property type="component" value="Unassembled WGS sequence"/>
</dbReference>
<dbReference type="EMBL" id="PGGW01000057">
    <property type="protein sequence ID" value="PJE96681.1"/>
    <property type="molecule type" value="Genomic_DNA"/>
</dbReference>
<evidence type="ECO:0000313" key="2">
    <source>
        <dbReference type="Proteomes" id="UP000230407"/>
    </source>
</evidence>
<reference evidence="1 2" key="1">
    <citation type="submission" date="2017-11" db="EMBL/GenBank/DDBJ databases">
        <title>Streptomyces carmine sp. nov., a novel actinomycete isolated from Sophora alopecuroides in Xinjiang, China.</title>
        <authorList>
            <person name="Wang Y."/>
            <person name="Luo X."/>
            <person name="Wan C."/>
            <person name="Zhang L."/>
        </authorList>
    </citation>
    <scope>NUCLEOTIDE SEQUENCE [LARGE SCALE GENOMIC DNA]</scope>
    <source>
        <strain evidence="1 2">TRM SA0054</strain>
    </source>
</reference>
<proteinExistence type="predicted"/>
<organism evidence="1 2">
    <name type="scientific">Streptomyces carminius</name>
    <dbReference type="NCBI Taxonomy" id="2665496"/>
    <lineage>
        <taxon>Bacteria</taxon>
        <taxon>Bacillati</taxon>
        <taxon>Actinomycetota</taxon>
        <taxon>Actinomycetes</taxon>
        <taxon>Kitasatosporales</taxon>
        <taxon>Streptomycetaceae</taxon>
        <taxon>Streptomyces</taxon>
    </lineage>
</organism>
<evidence type="ECO:0000313" key="1">
    <source>
        <dbReference type="EMBL" id="PJE96681.1"/>
    </source>
</evidence>
<name>A0A2M8LXK7_9ACTN</name>
<comment type="caution">
    <text evidence="1">The sequence shown here is derived from an EMBL/GenBank/DDBJ whole genome shotgun (WGS) entry which is preliminary data.</text>
</comment>
<accession>A0A2M8LXK7</accession>
<protein>
    <submittedName>
        <fullName evidence="1">Uncharacterized protein</fullName>
    </submittedName>
</protein>
<gene>
    <name evidence="1" type="ORF">CUT44_16725</name>
</gene>
<keyword evidence="2" id="KW-1185">Reference proteome</keyword>
<dbReference type="AlphaFoldDB" id="A0A2M8LXK7"/>
<sequence>MANRHSAFQRFPHPDGTACRDGQARQLAGLRARLDDCALSYLTALGRPDGSVRDALADTVDGISRLVRPGYTPLNMYPLTWLRFANLLAYAVDAALSTEP</sequence>